<dbReference type="Gene3D" id="2.170.150.70">
    <property type="match status" value="1"/>
</dbReference>
<evidence type="ECO:0000313" key="5">
    <source>
        <dbReference type="EMBL" id="SEH64654.1"/>
    </source>
</evidence>
<evidence type="ECO:0000256" key="2">
    <source>
        <dbReference type="ARBA" id="ARBA00022723"/>
    </source>
</evidence>
<evidence type="ECO:0000256" key="1">
    <source>
        <dbReference type="ARBA" id="ARBA00005495"/>
    </source>
</evidence>
<dbReference type="PANTHER" id="PTHR28620:SF1">
    <property type="entry name" value="CENP-V_GFA DOMAIN-CONTAINING PROTEIN"/>
    <property type="match status" value="1"/>
</dbReference>
<dbReference type="AlphaFoldDB" id="A0A1H8H6Q2"/>
<dbReference type="EMBL" id="FOCV01000005">
    <property type="protein sequence ID" value="SEN51933.1"/>
    <property type="molecule type" value="Genomic_DNA"/>
</dbReference>
<dbReference type="SUPFAM" id="SSF51316">
    <property type="entry name" value="Mss4-like"/>
    <property type="match status" value="1"/>
</dbReference>
<comment type="similarity">
    <text evidence="1">Belongs to the Gfa family.</text>
</comment>
<keyword evidence="3" id="KW-0862">Zinc</keyword>
<dbReference type="RefSeq" id="WP_072372849.1">
    <property type="nucleotide sequence ID" value="NZ_FNXB01000007.1"/>
</dbReference>
<dbReference type="InterPro" id="IPR011057">
    <property type="entry name" value="Mss4-like_sf"/>
</dbReference>
<dbReference type="GO" id="GO:0016846">
    <property type="term" value="F:carbon-sulfur lyase activity"/>
    <property type="evidence" value="ECO:0007669"/>
    <property type="project" value="InterPro"/>
</dbReference>
<evidence type="ECO:0000313" key="7">
    <source>
        <dbReference type="Proteomes" id="UP000183063"/>
    </source>
</evidence>
<evidence type="ECO:0000256" key="3">
    <source>
        <dbReference type="ARBA" id="ARBA00022833"/>
    </source>
</evidence>
<dbReference type="InterPro" id="IPR052355">
    <property type="entry name" value="CENP-V-like"/>
</dbReference>
<dbReference type="Proteomes" id="UP000183063">
    <property type="component" value="Unassembled WGS sequence"/>
</dbReference>
<dbReference type="OrthoDB" id="9805575at2"/>
<keyword evidence="8" id="KW-1185">Reference proteome</keyword>
<dbReference type="Proteomes" id="UP000198939">
    <property type="component" value="Unassembled WGS sequence"/>
</dbReference>
<reference evidence="6 8" key="3">
    <citation type="submission" date="2016-10" db="EMBL/GenBank/DDBJ databases">
        <authorList>
            <person name="Varghese N."/>
            <person name="Submissions S."/>
        </authorList>
    </citation>
    <scope>NUCLEOTIDE SEQUENCE [LARGE SCALE GENOMIC DNA]</scope>
    <source>
        <strain evidence="6 8">CGMCC 1.7071</strain>
    </source>
</reference>
<dbReference type="GO" id="GO:0046872">
    <property type="term" value="F:metal ion binding"/>
    <property type="evidence" value="ECO:0007669"/>
    <property type="project" value="UniProtKB-KW"/>
</dbReference>
<proteinExistence type="inferred from homology"/>
<dbReference type="EMBL" id="FNXB01000007">
    <property type="protein sequence ID" value="SEH64654.1"/>
    <property type="molecule type" value="Genomic_DNA"/>
</dbReference>
<organism evidence="5 7">
    <name type="scientific">Rhizobium tibeticum</name>
    <dbReference type="NCBI Taxonomy" id="501024"/>
    <lineage>
        <taxon>Bacteria</taxon>
        <taxon>Pseudomonadati</taxon>
        <taxon>Pseudomonadota</taxon>
        <taxon>Alphaproteobacteria</taxon>
        <taxon>Hyphomicrobiales</taxon>
        <taxon>Rhizobiaceae</taxon>
        <taxon>Rhizobium/Agrobacterium group</taxon>
        <taxon>Rhizobium</taxon>
    </lineage>
</organism>
<feature type="domain" description="CENP-V/GFA" evidence="4">
    <location>
        <begin position="3"/>
        <end position="111"/>
    </location>
</feature>
<keyword evidence="2" id="KW-0479">Metal-binding</keyword>
<evidence type="ECO:0000313" key="8">
    <source>
        <dbReference type="Proteomes" id="UP000198939"/>
    </source>
</evidence>
<accession>A0A1H8H6Q2</accession>
<dbReference type="STRING" id="501024.RTCCBAU85039_1573"/>
<evidence type="ECO:0000259" key="4">
    <source>
        <dbReference type="PROSITE" id="PS51891"/>
    </source>
</evidence>
<gene>
    <name evidence="5" type="ORF">RTCCBAU85039_1573</name>
    <name evidence="6" type="ORF">SAMN05216228_100565</name>
</gene>
<sequence length="115" mass="12756">MIYEGSCHCGKIAFEVDGEFTSALDCNCSLCRRRGGLLAFVARDKFTLKTPRENLSTYTFNTRTIQHRFCDTCGIAPFAEAKMPDGAEMACINVRCIPAVDLASLEIQPWDGQSH</sequence>
<dbReference type="Pfam" id="PF04828">
    <property type="entry name" value="GFA"/>
    <property type="match status" value="1"/>
</dbReference>
<name>A0A1H8H6Q2_9HYPH</name>
<evidence type="ECO:0000313" key="6">
    <source>
        <dbReference type="EMBL" id="SEN51933.1"/>
    </source>
</evidence>
<reference evidence="7" key="2">
    <citation type="submission" date="2016-10" db="EMBL/GenBank/DDBJ databases">
        <authorList>
            <person name="Wibberg D."/>
        </authorList>
    </citation>
    <scope>NUCLEOTIDE SEQUENCE [LARGE SCALE GENOMIC DNA]</scope>
</reference>
<reference evidence="5" key="1">
    <citation type="submission" date="2016-10" db="EMBL/GenBank/DDBJ databases">
        <authorList>
            <person name="de Groot N.N."/>
        </authorList>
    </citation>
    <scope>NUCLEOTIDE SEQUENCE [LARGE SCALE GENOMIC DNA]</scope>
    <source>
        <strain evidence="5">CCBAU85039</strain>
    </source>
</reference>
<dbReference type="PROSITE" id="PS51891">
    <property type="entry name" value="CENP_V_GFA"/>
    <property type="match status" value="1"/>
</dbReference>
<protein>
    <submittedName>
        <fullName evidence="6">Uncharacterized conserved protein</fullName>
    </submittedName>
</protein>
<dbReference type="PANTHER" id="PTHR28620">
    <property type="entry name" value="CENTROMERE PROTEIN V"/>
    <property type="match status" value="1"/>
</dbReference>
<dbReference type="InterPro" id="IPR006913">
    <property type="entry name" value="CENP-V/GFA"/>
</dbReference>